<feature type="region of interest" description="Disordered" evidence="1">
    <location>
        <begin position="30"/>
        <end position="49"/>
    </location>
</feature>
<gene>
    <name evidence="3" type="ORF">SLA_6189</name>
</gene>
<dbReference type="Proteomes" id="UP000217676">
    <property type="component" value="Chromosome"/>
</dbReference>
<feature type="chain" id="PRO_5007902255" description="Lipoprotein" evidence="2">
    <location>
        <begin position="28"/>
        <end position="406"/>
    </location>
</feature>
<keyword evidence="4" id="KW-1185">Reference proteome</keyword>
<evidence type="ECO:0008006" key="5">
    <source>
        <dbReference type="Google" id="ProtNLM"/>
    </source>
</evidence>
<feature type="compositionally biased region" description="Low complexity" evidence="1">
    <location>
        <begin position="30"/>
        <end position="41"/>
    </location>
</feature>
<feature type="signal peptide" evidence="2">
    <location>
        <begin position="1"/>
        <end position="27"/>
    </location>
</feature>
<organism evidence="3 4">
    <name type="scientific">Streptomyces laurentii</name>
    <dbReference type="NCBI Taxonomy" id="39478"/>
    <lineage>
        <taxon>Bacteria</taxon>
        <taxon>Bacillati</taxon>
        <taxon>Actinomycetota</taxon>
        <taxon>Actinomycetes</taxon>
        <taxon>Kitasatosporales</taxon>
        <taxon>Streptomycetaceae</taxon>
        <taxon>Streptomyces</taxon>
    </lineage>
</organism>
<proteinExistence type="predicted"/>
<dbReference type="KEGG" id="slau:SLA_6189"/>
<accession>A0A169PAA6</accession>
<sequence>MKKTLSVAASLVIAATCGLGMSLPAQAADTTDAPTAASQSPRSGFDLSNLTPEQQAVVDRIESKLPADWQARLDATRAKYGLSDSTWTEVRDSAINPGDYQCKTTSLSTYANGLLDGVQDPFVVFVLSLFGGFDAPTYDALVFGKESAGNTFGVNGEYTKKLTSEMKNLKRFWDIDSARIQMVPMHGADVFADRDRLARTLAVMYGDTPADNLDLADLFIEMIDSEPALQGGANPIFTFNAFAYSEVDDPAPMGISDRIIMGDGIMQGMNAIGLDDVAPRGILGHEFGHHVQYQKNLFESDLRGPEATRRTELMADAFGTYYLTHSRGEALNAARVLNTQKSFYQVGDCSFTSSGHHGTPNQRFNSSNWGASVANDAPNQGHILPAMTLDKMFEVKLPDLVKPDVN</sequence>
<name>A0A169PAA6_STRLU</name>
<evidence type="ECO:0000256" key="1">
    <source>
        <dbReference type="SAM" id="MobiDB-lite"/>
    </source>
</evidence>
<dbReference type="AlphaFoldDB" id="A0A169PAA6"/>
<protein>
    <recommendedName>
        <fullName evidence="5">Lipoprotein</fullName>
    </recommendedName>
</protein>
<dbReference type="EMBL" id="AP017424">
    <property type="protein sequence ID" value="BAU87058.1"/>
    <property type="molecule type" value="Genomic_DNA"/>
</dbReference>
<evidence type="ECO:0000256" key="2">
    <source>
        <dbReference type="SAM" id="SignalP"/>
    </source>
</evidence>
<evidence type="ECO:0000313" key="3">
    <source>
        <dbReference type="EMBL" id="BAU87058.1"/>
    </source>
</evidence>
<keyword evidence="2" id="KW-0732">Signal</keyword>
<evidence type="ECO:0000313" key="4">
    <source>
        <dbReference type="Proteomes" id="UP000217676"/>
    </source>
</evidence>
<reference evidence="3 4" key="1">
    <citation type="journal article" date="2016" name="Genome Announc.">
        <title>Complete Genome Sequence of Thiostrepton-Producing Streptomyces laurentii ATCC 31255.</title>
        <authorList>
            <person name="Doi K."/>
            <person name="Fujino Y."/>
            <person name="Nagayoshi Y."/>
            <person name="Ohshima T."/>
            <person name="Ogata S."/>
        </authorList>
    </citation>
    <scope>NUCLEOTIDE SEQUENCE [LARGE SCALE GENOMIC DNA]</scope>
    <source>
        <strain evidence="3 4">ATCC 31255</strain>
    </source>
</reference>
<dbReference type="RefSeq" id="WP_359883688.1">
    <property type="nucleotide sequence ID" value="NZ_JBEYHT010000065.1"/>
</dbReference>